<gene>
    <name evidence="4" type="ORF">SAMN04488082_12351</name>
</gene>
<sequence>MSNTKNAYSRTNTSFTLDLPDWAIEELNVLPTHFETVEARMAAVIEFSRRNFQSNTGGPFAAGIFERDSGRLVVIGVNRVMPFLCSSAHAEVMAISLAQKLLGVYDLGAPELPSHQLVVNWRPCAMCFGAVLWSGVRSLVIAGEGPELEEITGFDEGPVHPDWRAELSRRGIEVVEDVLRTEALEAYREFAASQSFVYNARLGVD</sequence>
<evidence type="ECO:0000256" key="1">
    <source>
        <dbReference type="ARBA" id="ARBA00022723"/>
    </source>
</evidence>
<organism evidence="4 5">
    <name type="scientific">Desulfomicrobium apsheronum</name>
    <dbReference type="NCBI Taxonomy" id="52560"/>
    <lineage>
        <taxon>Bacteria</taxon>
        <taxon>Pseudomonadati</taxon>
        <taxon>Thermodesulfobacteriota</taxon>
        <taxon>Desulfovibrionia</taxon>
        <taxon>Desulfovibrionales</taxon>
        <taxon>Desulfomicrobiaceae</taxon>
        <taxon>Desulfomicrobium</taxon>
    </lineage>
</organism>
<dbReference type="InterPro" id="IPR016192">
    <property type="entry name" value="APOBEC/CMP_deaminase_Zn-bd"/>
</dbReference>
<proteinExistence type="predicted"/>
<dbReference type="PROSITE" id="PS51747">
    <property type="entry name" value="CYT_DCMP_DEAMINASES_2"/>
    <property type="match status" value="1"/>
</dbReference>
<dbReference type="Pfam" id="PF00383">
    <property type="entry name" value="dCMP_cyt_deam_1"/>
    <property type="match status" value="1"/>
</dbReference>
<dbReference type="STRING" id="52560.SAMN04488082_12351"/>
<dbReference type="EMBL" id="FORX01000023">
    <property type="protein sequence ID" value="SFK41951.1"/>
    <property type="molecule type" value="Genomic_DNA"/>
</dbReference>
<name>A0A1I3ZDZ8_9BACT</name>
<dbReference type="GO" id="GO:0008270">
    <property type="term" value="F:zinc ion binding"/>
    <property type="evidence" value="ECO:0007669"/>
    <property type="project" value="InterPro"/>
</dbReference>
<dbReference type="Gene3D" id="3.40.140.10">
    <property type="entry name" value="Cytidine Deaminase, domain 2"/>
    <property type="match status" value="1"/>
</dbReference>
<reference evidence="5" key="1">
    <citation type="submission" date="2016-10" db="EMBL/GenBank/DDBJ databases">
        <authorList>
            <person name="Varghese N."/>
            <person name="Submissions S."/>
        </authorList>
    </citation>
    <scope>NUCLEOTIDE SEQUENCE [LARGE SCALE GENOMIC DNA]</scope>
    <source>
        <strain evidence="5">DSM 5918</strain>
    </source>
</reference>
<dbReference type="InterPro" id="IPR002125">
    <property type="entry name" value="CMP_dCMP_dom"/>
</dbReference>
<protein>
    <submittedName>
        <fullName evidence="4">tRNA(Arg) A34 adenosine deaminase TadA</fullName>
    </submittedName>
</protein>
<dbReference type="AlphaFoldDB" id="A0A1I3ZDZ8"/>
<dbReference type="InterPro" id="IPR016193">
    <property type="entry name" value="Cytidine_deaminase-like"/>
</dbReference>
<feature type="domain" description="CMP/dCMP-type deaminase" evidence="3">
    <location>
        <begin position="35"/>
        <end position="155"/>
    </location>
</feature>
<dbReference type="GO" id="GO:0016787">
    <property type="term" value="F:hydrolase activity"/>
    <property type="evidence" value="ECO:0007669"/>
    <property type="project" value="InterPro"/>
</dbReference>
<evidence type="ECO:0000259" key="3">
    <source>
        <dbReference type="PROSITE" id="PS51747"/>
    </source>
</evidence>
<evidence type="ECO:0000313" key="5">
    <source>
        <dbReference type="Proteomes" id="UP000198635"/>
    </source>
</evidence>
<dbReference type="Proteomes" id="UP000198635">
    <property type="component" value="Unassembled WGS sequence"/>
</dbReference>
<evidence type="ECO:0000313" key="4">
    <source>
        <dbReference type="EMBL" id="SFK41951.1"/>
    </source>
</evidence>
<dbReference type="SUPFAM" id="SSF53927">
    <property type="entry name" value="Cytidine deaminase-like"/>
    <property type="match status" value="1"/>
</dbReference>
<dbReference type="CDD" id="cd01285">
    <property type="entry name" value="nucleoside_deaminase"/>
    <property type="match status" value="1"/>
</dbReference>
<dbReference type="RefSeq" id="WP_218143792.1">
    <property type="nucleotide sequence ID" value="NZ_FORX01000023.1"/>
</dbReference>
<keyword evidence="5" id="KW-1185">Reference proteome</keyword>
<keyword evidence="1" id="KW-0479">Metal-binding</keyword>
<evidence type="ECO:0000256" key="2">
    <source>
        <dbReference type="ARBA" id="ARBA00022833"/>
    </source>
</evidence>
<accession>A0A1I3ZDZ8</accession>
<keyword evidence="2" id="KW-0862">Zinc</keyword>
<dbReference type="PROSITE" id="PS00903">
    <property type="entry name" value="CYT_DCMP_DEAMINASES_1"/>
    <property type="match status" value="1"/>
</dbReference>